<sequence length="374" mass="41306">MIRDMWVLSILMYMTSCFGAGSPPSPKDYTIRWNQSTLEKVSGDGDHYAGYARCRELADGSLGFAYEAGGNIFFRVRTGKGWQEPILVAAAAPEVGMAVPDFTVLGNGDVLLGYNPRPRRNAKDKHFGIRTVRSTDNGTTWQDDQLVYEAGTSFGDGCWEPVFLQLPDGDIQLYFADEGIFTHSNEQRIAMVSSTDSGTTWSKIPKTVSFRKGARDGMPVPVWLEKEERIAVAIEDNGHGPFKPYILFNDGTEWDEEIAGNSSARSYAMADSLPEKDYAGAPYLAKASNGLTFLSFQWGDRLEDAQMAVAIGDEGAQNFTNVTWPFDLAKGKTGHWNSLTVLEDGRIVALTSTNGYSETDQTEVWMIMGEMVKK</sequence>
<protein>
    <submittedName>
        <fullName evidence="2">Exo-alpha-sialidase</fullName>
    </submittedName>
</protein>
<dbReference type="OrthoDB" id="41724at2"/>
<keyword evidence="1" id="KW-0732">Signal</keyword>
<dbReference type="PANTHER" id="PTHR38792">
    <property type="entry name" value="BNR/ASP-BOX REPEAT DOMAIN PROTEIN (AFU_ORTHOLOGUE AFUA_7G06430)-RELATED"/>
    <property type="match status" value="1"/>
</dbReference>
<dbReference type="PANTHER" id="PTHR38792:SF3">
    <property type="entry name" value="BNR_ASP-BOX REPEAT DOMAIN PROTEIN (AFU_ORTHOLOGUE AFUA_7G06430)-RELATED"/>
    <property type="match status" value="1"/>
</dbReference>
<dbReference type="CDD" id="cd15482">
    <property type="entry name" value="Sialidase_non-viral"/>
    <property type="match status" value="1"/>
</dbReference>
<keyword evidence="3" id="KW-1185">Reference proteome</keyword>
<evidence type="ECO:0000256" key="1">
    <source>
        <dbReference type="SAM" id="SignalP"/>
    </source>
</evidence>
<organism evidence="2 3">
    <name type="scientific">Echinicola soli</name>
    <dbReference type="NCBI Taxonomy" id="2591634"/>
    <lineage>
        <taxon>Bacteria</taxon>
        <taxon>Pseudomonadati</taxon>
        <taxon>Bacteroidota</taxon>
        <taxon>Cytophagia</taxon>
        <taxon>Cytophagales</taxon>
        <taxon>Cyclobacteriaceae</taxon>
        <taxon>Echinicola</taxon>
    </lineage>
</organism>
<reference evidence="2 3" key="1">
    <citation type="submission" date="2019-06" db="EMBL/GenBank/DDBJ databases">
        <title>Echinicola alkalisoli sp. nov. isolated from saline soil.</title>
        <authorList>
            <person name="Sun J.-Q."/>
            <person name="Xu L."/>
        </authorList>
    </citation>
    <scope>NUCLEOTIDE SEQUENCE [LARGE SCALE GENOMIC DNA]</scope>
    <source>
        <strain evidence="2 3">LN3S3</strain>
    </source>
</reference>
<dbReference type="SUPFAM" id="SSF50939">
    <property type="entry name" value="Sialidases"/>
    <property type="match status" value="1"/>
</dbReference>
<gene>
    <name evidence="2" type="ORF">FKX85_13055</name>
</gene>
<evidence type="ECO:0000313" key="2">
    <source>
        <dbReference type="EMBL" id="QDH79909.1"/>
    </source>
</evidence>
<dbReference type="EMBL" id="CP041253">
    <property type="protein sequence ID" value="QDH79909.1"/>
    <property type="molecule type" value="Genomic_DNA"/>
</dbReference>
<name>A0A514CJB3_9BACT</name>
<dbReference type="InterPro" id="IPR036278">
    <property type="entry name" value="Sialidase_sf"/>
</dbReference>
<dbReference type="AlphaFoldDB" id="A0A514CJB3"/>
<accession>A0A514CJB3</accession>
<feature type="chain" id="PRO_5021700134" evidence="1">
    <location>
        <begin position="20"/>
        <end position="374"/>
    </location>
</feature>
<dbReference type="Gene3D" id="2.120.10.10">
    <property type="match status" value="1"/>
</dbReference>
<proteinExistence type="predicted"/>
<dbReference type="KEGG" id="echi:FKX85_13055"/>
<evidence type="ECO:0000313" key="3">
    <source>
        <dbReference type="Proteomes" id="UP000316614"/>
    </source>
</evidence>
<dbReference type="Proteomes" id="UP000316614">
    <property type="component" value="Chromosome"/>
</dbReference>
<feature type="signal peptide" evidence="1">
    <location>
        <begin position="1"/>
        <end position="19"/>
    </location>
</feature>